<dbReference type="RefSeq" id="WP_132195949.1">
    <property type="nucleotide sequence ID" value="NZ_SMKY01000029.1"/>
</dbReference>
<dbReference type="Gene3D" id="3.40.50.150">
    <property type="entry name" value="Vaccinia Virus protein VP39"/>
    <property type="match status" value="1"/>
</dbReference>
<dbReference type="CDD" id="cd02440">
    <property type="entry name" value="AdoMet_MTases"/>
    <property type="match status" value="1"/>
</dbReference>
<dbReference type="InterPro" id="IPR029063">
    <property type="entry name" value="SAM-dependent_MTases_sf"/>
</dbReference>
<feature type="domain" description="Methyltransferase type 11" evidence="1">
    <location>
        <begin position="43"/>
        <end position="132"/>
    </location>
</feature>
<proteinExistence type="predicted"/>
<sequence length="247" mass="26896">MDATEIRRLAEQEDRHWWFRERRARLARELRRLPRPRDGDRALDVGAAGGGNTRVLAAHGWRALAADISPEAVAIARSRGLAAVRADARALPLPSGAFGVVTALDVLEHVDDDERAVREIARVLRPGGTALITVPCDMALWSPHDEALSHVRRYDRSGLAAVVTRAGLVVDRLWSWNVLLRPVVRWRRGRGGDDLRPPHPLLNAALGAVVGGERFLPVASLPGVSLILRAHRPYRGNPGDAPASGTG</sequence>
<keyword evidence="2" id="KW-0489">Methyltransferase</keyword>
<protein>
    <submittedName>
        <fullName evidence="2">Class I SAM-dependent methyltransferase</fullName>
    </submittedName>
</protein>
<keyword evidence="3" id="KW-1185">Reference proteome</keyword>
<accession>A0A4R5BN00</accession>
<dbReference type="Pfam" id="PF08241">
    <property type="entry name" value="Methyltransf_11"/>
    <property type="match status" value="1"/>
</dbReference>
<evidence type="ECO:0000259" key="1">
    <source>
        <dbReference type="Pfam" id="PF08241"/>
    </source>
</evidence>
<dbReference type="InterPro" id="IPR013216">
    <property type="entry name" value="Methyltransf_11"/>
</dbReference>
<dbReference type="OrthoDB" id="9810247at2"/>
<dbReference type="Proteomes" id="UP000295578">
    <property type="component" value="Unassembled WGS sequence"/>
</dbReference>
<dbReference type="PANTHER" id="PTHR42912">
    <property type="entry name" value="METHYLTRANSFERASE"/>
    <property type="match status" value="1"/>
</dbReference>
<evidence type="ECO:0000313" key="2">
    <source>
        <dbReference type="EMBL" id="TDD86510.1"/>
    </source>
</evidence>
<reference evidence="2 3" key="1">
    <citation type="submission" date="2019-03" db="EMBL/GenBank/DDBJ databases">
        <title>Draft genome sequences of novel Actinobacteria.</title>
        <authorList>
            <person name="Sahin N."/>
            <person name="Ay H."/>
            <person name="Saygin H."/>
        </authorList>
    </citation>
    <scope>NUCLEOTIDE SEQUENCE [LARGE SCALE GENOMIC DNA]</scope>
    <source>
        <strain evidence="2 3">DSM 45941</strain>
    </source>
</reference>
<dbReference type="AlphaFoldDB" id="A0A4R5BN00"/>
<gene>
    <name evidence="2" type="ORF">E1293_09355</name>
</gene>
<keyword evidence="2" id="KW-0808">Transferase</keyword>
<dbReference type="GO" id="GO:0032259">
    <property type="term" value="P:methylation"/>
    <property type="evidence" value="ECO:0007669"/>
    <property type="project" value="UniProtKB-KW"/>
</dbReference>
<dbReference type="EMBL" id="SMKY01000029">
    <property type="protein sequence ID" value="TDD86510.1"/>
    <property type="molecule type" value="Genomic_DNA"/>
</dbReference>
<dbReference type="GO" id="GO:0008757">
    <property type="term" value="F:S-adenosylmethionine-dependent methyltransferase activity"/>
    <property type="evidence" value="ECO:0007669"/>
    <property type="project" value="InterPro"/>
</dbReference>
<dbReference type="InterPro" id="IPR050508">
    <property type="entry name" value="Methyltransf_Superfamily"/>
</dbReference>
<evidence type="ECO:0000313" key="3">
    <source>
        <dbReference type="Proteomes" id="UP000295578"/>
    </source>
</evidence>
<dbReference type="PANTHER" id="PTHR42912:SF93">
    <property type="entry name" value="N6-ADENOSINE-METHYLTRANSFERASE TMT1A"/>
    <property type="match status" value="1"/>
</dbReference>
<comment type="caution">
    <text evidence="2">The sequence shown here is derived from an EMBL/GenBank/DDBJ whole genome shotgun (WGS) entry which is preliminary data.</text>
</comment>
<name>A0A4R5BN00_9ACTN</name>
<dbReference type="SUPFAM" id="SSF53335">
    <property type="entry name" value="S-adenosyl-L-methionine-dependent methyltransferases"/>
    <property type="match status" value="1"/>
</dbReference>
<organism evidence="2 3">
    <name type="scientific">Actinomadura darangshiensis</name>
    <dbReference type="NCBI Taxonomy" id="705336"/>
    <lineage>
        <taxon>Bacteria</taxon>
        <taxon>Bacillati</taxon>
        <taxon>Actinomycetota</taxon>
        <taxon>Actinomycetes</taxon>
        <taxon>Streptosporangiales</taxon>
        <taxon>Thermomonosporaceae</taxon>
        <taxon>Actinomadura</taxon>
    </lineage>
</organism>